<organism evidence="4 5">
    <name type="scientific">Trichoderma parareesei</name>
    <name type="common">Filamentous fungus</name>
    <dbReference type="NCBI Taxonomy" id="858221"/>
    <lineage>
        <taxon>Eukaryota</taxon>
        <taxon>Fungi</taxon>
        <taxon>Dikarya</taxon>
        <taxon>Ascomycota</taxon>
        <taxon>Pezizomycotina</taxon>
        <taxon>Sordariomycetes</taxon>
        <taxon>Hypocreomycetidae</taxon>
        <taxon>Hypocreales</taxon>
        <taxon>Hypocreaceae</taxon>
        <taxon>Trichoderma</taxon>
    </lineage>
</organism>
<feature type="transmembrane region" description="Helical" evidence="2">
    <location>
        <begin position="332"/>
        <end position="354"/>
    </location>
</feature>
<gene>
    <name evidence="4" type="ORF">A9Z42_0017950</name>
</gene>
<reference evidence="4 5" key="1">
    <citation type="journal article" date="2015" name="Genome Announc.">
        <title>Genome sequence and annotation of Trichoderma parareesei, the ancestor of the cellulase producer Trichoderma reesei.</title>
        <authorList>
            <person name="Yang D."/>
            <person name="Pomraning K."/>
            <person name="Kopchinskiy A."/>
            <person name="Karimi Aghcheh R."/>
            <person name="Atanasova L."/>
            <person name="Chenthamara K."/>
            <person name="Baker S.E."/>
            <person name="Zhang R."/>
            <person name="Shen Q."/>
            <person name="Freitag M."/>
            <person name="Kubicek C.P."/>
            <person name="Druzhinina I.S."/>
        </authorList>
    </citation>
    <scope>NUCLEOTIDE SEQUENCE [LARGE SCALE GENOMIC DNA]</scope>
    <source>
        <strain evidence="4 5">CBS 125925</strain>
    </source>
</reference>
<evidence type="ECO:0000256" key="2">
    <source>
        <dbReference type="SAM" id="Phobius"/>
    </source>
</evidence>
<keyword evidence="2" id="KW-1133">Transmembrane helix</keyword>
<protein>
    <recommendedName>
        <fullName evidence="6">HFB protein</fullName>
    </recommendedName>
</protein>
<feature type="compositionally biased region" description="Gly residues" evidence="1">
    <location>
        <begin position="278"/>
        <end position="292"/>
    </location>
</feature>
<feature type="signal peptide" evidence="3">
    <location>
        <begin position="1"/>
        <end position="16"/>
    </location>
</feature>
<evidence type="ECO:0000313" key="5">
    <source>
        <dbReference type="Proteomes" id="UP000219286"/>
    </source>
</evidence>
<keyword evidence="5" id="KW-1185">Reference proteome</keyword>
<evidence type="ECO:0000256" key="1">
    <source>
        <dbReference type="SAM" id="MobiDB-lite"/>
    </source>
</evidence>
<dbReference type="EMBL" id="LFMI01000206">
    <property type="protein sequence ID" value="OTA01455.1"/>
    <property type="molecule type" value="Genomic_DNA"/>
</dbReference>
<proteinExistence type="predicted"/>
<evidence type="ECO:0000313" key="4">
    <source>
        <dbReference type="EMBL" id="OTA01455.1"/>
    </source>
</evidence>
<keyword evidence="2" id="KW-0812">Transmembrane</keyword>
<keyword evidence="3" id="KW-0732">Signal</keyword>
<feature type="region of interest" description="Disordered" evidence="1">
    <location>
        <begin position="278"/>
        <end position="329"/>
    </location>
</feature>
<evidence type="ECO:0008006" key="6">
    <source>
        <dbReference type="Google" id="ProtNLM"/>
    </source>
</evidence>
<dbReference type="AlphaFoldDB" id="A0A2H2ZL62"/>
<feature type="chain" id="PRO_5013843656" description="HFB protein" evidence="3">
    <location>
        <begin position="17"/>
        <end position="355"/>
    </location>
</feature>
<keyword evidence="2" id="KW-0472">Membrane</keyword>
<name>A0A2H2ZL62_TRIPA</name>
<dbReference type="OrthoDB" id="3538998at2759"/>
<comment type="caution">
    <text evidence="4">The sequence shown here is derived from an EMBL/GenBank/DDBJ whole genome shotgun (WGS) entry which is preliminary data.</text>
</comment>
<evidence type="ECO:0000256" key="3">
    <source>
        <dbReference type="SAM" id="SignalP"/>
    </source>
</evidence>
<feature type="compositionally biased region" description="Low complexity" evidence="1">
    <location>
        <begin position="293"/>
        <end position="329"/>
    </location>
</feature>
<sequence>MLRLALLPLFTGAALAATGDATLTSTGCADSSGFESCQKQANDKLSSCIAQAEKDNSQQELLACGCQNYVDNYNCYSASCWNRVWECEYQEYIIDYFLNCPIAKLPVPYFPAPSKAPDACSCNVGKVFLAIQDAIQETATCSNNADSGDASSNLQRIQGCDCCEISGALSSLYNICPDTDPKIIGLSTVSQLQSQLNTDFNSCGSYMDTYDCVNDLGYSLDGVSKYYKPTDAVPSGTATLSNAAGTVTAPASGTAFSYTNGGDGTVYTITAVGHASGSGSGSGSGSESGGSDGSDSSGSQITGSSGAATMTATSQGSATAASPTKTGSKSGAGGVAGASLYLVAVAMVVSLVACF</sequence>
<dbReference type="Proteomes" id="UP000219286">
    <property type="component" value="Unassembled WGS sequence"/>
</dbReference>
<accession>A0A2H2ZL62</accession>